<name>A0A0S3EV36_9SPHN</name>
<dbReference type="EMBL" id="CP013264">
    <property type="protein sequence ID" value="ALR19294.1"/>
    <property type="molecule type" value="Genomic_DNA"/>
</dbReference>
<sequence>MKSGHILARRNVHERQVIACLRGGLTFELRDIPDAKDAFSNLADMAQRRGAVIFARESPFVGDAEIEILTRIAAAQRLGRRAPSHGGGMECDALLRCATVLREAGIWLPLAASAGGSRRQPERGALARHRFAKGEAVRARALSLARSRQVASTEEFAAVGVSRQYVSQLCKNGYLERVRYGWYRAAPVSDRGFAADRYARA</sequence>
<proteinExistence type="predicted"/>
<dbReference type="InterPro" id="IPR025159">
    <property type="entry name" value="AbiEi_N"/>
</dbReference>
<dbReference type="RefSeq" id="WP_062061542.1">
    <property type="nucleotide sequence ID" value="NZ_CP013264.1"/>
</dbReference>
<organism evidence="2 3">
    <name type="scientific">Sphingobium baderi</name>
    <dbReference type="NCBI Taxonomy" id="1332080"/>
    <lineage>
        <taxon>Bacteria</taxon>
        <taxon>Pseudomonadati</taxon>
        <taxon>Pseudomonadota</taxon>
        <taxon>Alphaproteobacteria</taxon>
        <taxon>Sphingomonadales</taxon>
        <taxon>Sphingomonadaceae</taxon>
        <taxon>Sphingobium</taxon>
    </lineage>
</organism>
<evidence type="ECO:0000313" key="3">
    <source>
        <dbReference type="Proteomes" id="UP000056968"/>
    </source>
</evidence>
<protein>
    <recommendedName>
        <fullName evidence="1">AbiEi antitoxin N-terminal domain-containing protein</fullName>
    </recommendedName>
</protein>
<dbReference type="Proteomes" id="UP000056968">
    <property type="component" value="Chromosome"/>
</dbReference>
<dbReference type="STRING" id="1332080.ATN00_02215"/>
<dbReference type="KEGG" id="sbd:ATN00_02215"/>
<evidence type="ECO:0000259" key="1">
    <source>
        <dbReference type="Pfam" id="PF13338"/>
    </source>
</evidence>
<reference evidence="2 3" key="1">
    <citation type="submission" date="2015-11" db="EMBL/GenBank/DDBJ databases">
        <title>A Two-component Flavoprotein Monooxygenase System MeaXY Responsible for para-Hydroxylation of 2-Methyl-6-ethylaniline and 2,6-Diethylaniline in Sphingobium baderi DE-13.</title>
        <authorList>
            <person name="Cheng M."/>
            <person name="Meng Q."/>
            <person name="Yang Y."/>
            <person name="Chu C."/>
            <person name="Yan X."/>
            <person name="He J."/>
            <person name="Li S."/>
        </authorList>
    </citation>
    <scope>NUCLEOTIDE SEQUENCE [LARGE SCALE GENOMIC DNA]</scope>
    <source>
        <strain evidence="2 3">DE-13</strain>
    </source>
</reference>
<evidence type="ECO:0000313" key="2">
    <source>
        <dbReference type="EMBL" id="ALR19294.1"/>
    </source>
</evidence>
<dbReference type="AlphaFoldDB" id="A0A0S3EV36"/>
<keyword evidence="3" id="KW-1185">Reference proteome</keyword>
<accession>A0A0S3EV36</accession>
<dbReference type="Pfam" id="PF13338">
    <property type="entry name" value="AbiEi_4"/>
    <property type="match status" value="1"/>
</dbReference>
<feature type="domain" description="AbiEi antitoxin N-terminal" evidence="1">
    <location>
        <begin position="141"/>
        <end position="184"/>
    </location>
</feature>
<dbReference type="OrthoDB" id="7477186at2"/>
<gene>
    <name evidence="2" type="ORF">ATN00_02215</name>
</gene>